<sequence>MTEDKKTIPTTTKSINQNTTLIDDDKNTFLHYSAARGIDEDFKKGIKYEELNLENFLGWTPLMMACRNKHVETVKVILDLGGDATKKNNFGVSVLLISVAGGNLDIVTMILENLLSGGISKRIMQNMFSPLSMAILFRNRNIFEYLVQQNFDLNMSTPLTGITPLMFASAMEDNFAFSILLKNKADTSIKNYLGDTANDIKNSRYQKQEPSKKLTPAEMISRSPHMAPPQCILTPRPTSYLSPGPLIYVRRSSDTISPNSTLFVTTPNMTPIAQMNTPQIFFPSNFCHNNFMAVSPVPVTNFFNGATDLLNMRIDQSTGELVLSPSVI</sequence>
<accession>A0A6P7FCE2</accession>
<feature type="repeat" description="ANK" evidence="3">
    <location>
        <begin position="57"/>
        <end position="89"/>
    </location>
</feature>
<dbReference type="GeneID" id="114328600"/>
<dbReference type="SMART" id="SM00248">
    <property type="entry name" value="ANK"/>
    <property type="match status" value="4"/>
</dbReference>
<proteinExistence type="predicted"/>
<evidence type="ECO:0000313" key="6">
    <source>
        <dbReference type="RefSeq" id="XP_028133291.1"/>
    </source>
</evidence>
<evidence type="ECO:0000256" key="2">
    <source>
        <dbReference type="ARBA" id="ARBA00023043"/>
    </source>
</evidence>
<evidence type="ECO:0000256" key="3">
    <source>
        <dbReference type="PROSITE-ProRule" id="PRU00023"/>
    </source>
</evidence>
<keyword evidence="2 3" id="KW-0040">ANK repeat</keyword>
<dbReference type="PROSITE" id="PS50088">
    <property type="entry name" value="ANK_REPEAT"/>
    <property type="match status" value="1"/>
</dbReference>
<dbReference type="SUPFAM" id="SSF48403">
    <property type="entry name" value="Ankyrin repeat"/>
    <property type="match status" value="1"/>
</dbReference>
<evidence type="ECO:0000256" key="1">
    <source>
        <dbReference type="ARBA" id="ARBA00022737"/>
    </source>
</evidence>
<dbReference type="PANTHER" id="PTHR24198">
    <property type="entry name" value="ANKYRIN REPEAT AND PROTEIN KINASE DOMAIN-CONTAINING PROTEIN"/>
    <property type="match status" value="1"/>
</dbReference>
<dbReference type="InterPro" id="IPR002110">
    <property type="entry name" value="Ankyrin_rpt"/>
</dbReference>
<dbReference type="EnsemblMetazoa" id="XM_028277490.2">
    <property type="protein sequence ID" value="XP_028133291.1"/>
    <property type="gene ID" value="LOC114328600"/>
</dbReference>
<dbReference type="Pfam" id="PF12796">
    <property type="entry name" value="Ank_2"/>
    <property type="match status" value="1"/>
</dbReference>
<reference evidence="4" key="2">
    <citation type="submission" date="2025-05" db="UniProtKB">
        <authorList>
            <consortium name="EnsemblMetazoa"/>
        </authorList>
    </citation>
    <scope>IDENTIFICATION</scope>
</reference>
<gene>
    <name evidence="6" type="primary">LOC114328600</name>
</gene>
<protein>
    <submittedName>
        <fullName evidence="6">Uncharacterized protein LOC114328600</fullName>
    </submittedName>
</protein>
<evidence type="ECO:0000313" key="4">
    <source>
        <dbReference type="EnsemblMetazoa" id="XP_028133291.1"/>
    </source>
</evidence>
<organism evidence="6">
    <name type="scientific">Diabrotica virgifera virgifera</name>
    <name type="common">western corn rootworm</name>
    <dbReference type="NCBI Taxonomy" id="50390"/>
    <lineage>
        <taxon>Eukaryota</taxon>
        <taxon>Metazoa</taxon>
        <taxon>Ecdysozoa</taxon>
        <taxon>Arthropoda</taxon>
        <taxon>Hexapoda</taxon>
        <taxon>Insecta</taxon>
        <taxon>Pterygota</taxon>
        <taxon>Neoptera</taxon>
        <taxon>Endopterygota</taxon>
        <taxon>Coleoptera</taxon>
        <taxon>Polyphaga</taxon>
        <taxon>Cucujiformia</taxon>
        <taxon>Chrysomeloidea</taxon>
        <taxon>Chrysomelidae</taxon>
        <taxon>Galerucinae</taxon>
        <taxon>Diabroticina</taxon>
        <taxon>Diabroticites</taxon>
        <taxon>Diabrotica</taxon>
    </lineage>
</organism>
<dbReference type="AlphaFoldDB" id="A0A6P7FCE2"/>
<dbReference type="InterPro" id="IPR036770">
    <property type="entry name" value="Ankyrin_rpt-contain_sf"/>
</dbReference>
<reference evidence="6" key="1">
    <citation type="submission" date="2025-04" db="UniProtKB">
        <authorList>
            <consortium name="RefSeq"/>
        </authorList>
    </citation>
    <scope>IDENTIFICATION</scope>
    <source>
        <tissue evidence="6">Whole insect</tissue>
    </source>
</reference>
<dbReference type="PROSITE" id="PS50297">
    <property type="entry name" value="ANK_REP_REGION"/>
    <property type="match status" value="1"/>
</dbReference>
<dbReference type="InParanoid" id="A0A6P7FCE2"/>
<dbReference type="Proteomes" id="UP001652700">
    <property type="component" value="Unplaced"/>
</dbReference>
<evidence type="ECO:0000313" key="5">
    <source>
        <dbReference type="Proteomes" id="UP001652700"/>
    </source>
</evidence>
<dbReference type="PANTHER" id="PTHR24198:SF194">
    <property type="entry name" value="INVERSIN-A"/>
    <property type="match status" value="1"/>
</dbReference>
<keyword evidence="1" id="KW-0677">Repeat</keyword>
<dbReference type="RefSeq" id="XP_028133291.1">
    <property type="nucleotide sequence ID" value="XM_028277490.1"/>
</dbReference>
<dbReference type="OrthoDB" id="539213at2759"/>
<dbReference type="Gene3D" id="1.25.40.20">
    <property type="entry name" value="Ankyrin repeat-containing domain"/>
    <property type="match status" value="1"/>
</dbReference>
<keyword evidence="5" id="KW-1185">Reference proteome</keyword>
<dbReference type="KEGG" id="dvv:114328600"/>
<name>A0A6P7FCE2_DIAVI</name>